<feature type="compositionally biased region" description="Low complexity" evidence="1">
    <location>
        <begin position="73"/>
        <end position="84"/>
    </location>
</feature>
<dbReference type="SUPFAM" id="SSF54001">
    <property type="entry name" value="Cysteine proteinases"/>
    <property type="match status" value="1"/>
</dbReference>
<protein>
    <submittedName>
        <fullName evidence="2">Uncharacterized protein</fullName>
    </submittedName>
</protein>
<dbReference type="EMBL" id="JASCZI010181757">
    <property type="protein sequence ID" value="MED6185702.1"/>
    <property type="molecule type" value="Genomic_DNA"/>
</dbReference>
<feature type="compositionally biased region" description="Basic and acidic residues" evidence="1">
    <location>
        <begin position="1"/>
        <end position="11"/>
    </location>
</feature>
<comment type="caution">
    <text evidence="2">The sequence shown here is derived from an EMBL/GenBank/DDBJ whole genome shotgun (WGS) entry which is preliminary data.</text>
</comment>
<sequence length="447" mass="49704">MFIERRSEYRRRQPSNFSKLAHTDALSPPTNEDEPADPETQSCGPKDEPPLADAVELITPLGKREKQAVSRDASPISSTASAASNNEVRELKESLKEHKEVVSDIKDAVLLLTELRESDKCEAKRGRNGCDSCICRATKRARQDAPTNETLKLKEKKRRADSDADPTYQPPINTDFSYDHMPLHTTRSKNQAKSIVLVDLTGEGSQLGPSMAQAAWSVPRTPPEGLRHYDHLAPVGENGLVDCMELISMKTRSIPKAMQLAFQPPGNLQMSGVKLVVATYLFSKELSKSEVLADTGDMTLARRSLFSLVPKAKIHGEVLNTVVTMLSNESPNYNWFIPTPVMQAALEGPQLSRGSLARIHEIHMASKVDKAKRIYVPMWCPGHWIYLDSDKIEGQVAAPKVSMERVALYLDSITLGENWLSSPNAERPRFSGFKFQMAEVPRQQRGS</sequence>
<evidence type="ECO:0000256" key="1">
    <source>
        <dbReference type="SAM" id="MobiDB-lite"/>
    </source>
</evidence>
<reference evidence="2 3" key="1">
    <citation type="journal article" date="2023" name="Plants (Basel)">
        <title>Bridging the Gap: Combining Genomics and Transcriptomics Approaches to Understand Stylosanthes scabra, an Orphan Legume from the Brazilian Caatinga.</title>
        <authorList>
            <person name="Ferreira-Neto J.R.C."/>
            <person name="da Silva M.D."/>
            <person name="Binneck E."/>
            <person name="de Melo N.F."/>
            <person name="da Silva R.H."/>
            <person name="de Melo A.L.T.M."/>
            <person name="Pandolfi V."/>
            <person name="Bustamante F.O."/>
            <person name="Brasileiro-Vidal A.C."/>
            <person name="Benko-Iseppon A.M."/>
        </authorList>
    </citation>
    <scope>NUCLEOTIDE SEQUENCE [LARGE SCALE GENOMIC DNA]</scope>
    <source>
        <tissue evidence="2">Leaves</tissue>
    </source>
</reference>
<gene>
    <name evidence="2" type="ORF">PIB30_059597</name>
</gene>
<name>A0ABU6WIS6_9FABA</name>
<accession>A0ABU6WIS6</accession>
<organism evidence="2 3">
    <name type="scientific">Stylosanthes scabra</name>
    <dbReference type="NCBI Taxonomy" id="79078"/>
    <lineage>
        <taxon>Eukaryota</taxon>
        <taxon>Viridiplantae</taxon>
        <taxon>Streptophyta</taxon>
        <taxon>Embryophyta</taxon>
        <taxon>Tracheophyta</taxon>
        <taxon>Spermatophyta</taxon>
        <taxon>Magnoliopsida</taxon>
        <taxon>eudicotyledons</taxon>
        <taxon>Gunneridae</taxon>
        <taxon>Pentapetalae</taxon>
        <taxon>rosids</taxon>
        <taxon>fabids</taxon>
        <taxon>Fabales</taxon>
        <taxon>Fabaceae</taxon>
        <taxon>Papilionoideae</taxon>
        <taxon>50 kb inversion clade</taxon>
        <taxon>dalbergioids sensu lato</taxon>
        <taxon>Dalbergieae</taxon>
        <taxon>Pterocarpus clade</taxon>
        <taxon>Stylosanthes</taxon>
    </lineage>
</organism>
<feature type="region of interest" description="Disordered" evidence="1">
    <location>
        <begin position="1"/>
        <end position="87"/>
    </location>
</feature>
<evidence type="ECO:0000313" key="3">
    <source>
        <dbReference type="Proteomes" id="UP001341840"/>
    </source>
</evidence>
<dbReference type="Proteomes" id="UP001341840">
    <property type="component" value="Unassembled WGS sequence"/>
</dbReference>
<dbReference type="Gene3D" id="3.40.395.10">
    <property type="entry name" value="Adenoviral Proteinase, Chain A"/>
    <property type="match status" value="1"/>
</dbReference>
<evidence type="ECO:0000313" key="2">
    <source>
        <dbReference type="EMBL" id="MED6185702.1"/>
    </source>
</evidence>
<feature type="region of interest" description="Disordered" evidence="1">
    <location>
        <begin position="144"/>
        <end position="177"/>
    </location>
</feature>
<proteinExistence type="predicted"/>
<dbReference type="InterPro" id="IPR038765">
    <property type="entry name" value="Papain-like_cys_pep_sf"/>
</dbReference>
<keyword evidence="3" id="KW-1185">Reference proteome</keyword>